<feature type="transmembrane region" description="Helical" evidence="2">
    <location>
        <begin position="1158"/>
        <end position="1176"/>
    </location>
</feature>
<gene>
    <name evidence="4" type="ORF">B9Z65_3639</name>
</gene>
<accession>A0A2P8AFR8</accession>
<evidence type="ECO:0000259" key="3">
    <source>
        <dbReference type="Pfam" id="PF11997"/>
    </source>
</evidence>
<dbReference type="SUPFAM" id="SSF53756">
    <property type="entry name" value="UDP-Glycosyltransferase/glycogen phosphorylase"/>
    <property type="match status" value="1"/>
</dbReference>
<keyword evidence="5" id="KW-1185">Reference proteome</keyword>
<protein>
    <submittedName>
        <fullName evidence="4">Threonine--tRNA ligase, cytoplasmic</fullName>
    </submittedName>
</protein>
<dbReference type="EMBL" id="NHZQ01000010">
    <property type="protein sequence ID" value="PSK59315.1"/>
    <property type="molecule type" value="Genomic_DNA"/>
</dbReference>
<feature type="region of interest" description="Disordered" evidence="1">
    <location>
        <begin position="166"/>
        <end position="235"/>
    </location>
</feature>
<reference evidence="4 5" key="1">
    <citation type="submission" date="2017-05" db="EMBL/GenBank/DDBJ databases">
        <title>Draft genome sequence of Elsinoe australis.</title>
        <authorList>
            <person name="Cheng Q."/>
        </authorList>
    </citation>
    <scope>NUCLEOTIDE SEQUENCE [LARGE SCALE GENOMIC DNA]</scope>
    <source>
        <strain evidence="4 5">NL1</strain>
    </source>
</reference>
<dbReference type="Gene3D" id="3.40.50.2000">
    <property type="entry name" value="Glycogen Phosphorylase B"/>
    <property type="match status" value="1"/>
</dbReference>
<keyword evidence="4" id="KW-0436">Ligase</keyword>
<organism evidence="4 5">
    <name type="scientific">Elsinoe australis</name>
    <dbReference type="NCBI Taxonomy" id="40998"/>
    <lineage>
        <taxon>Eukaryota</taxon>
        <taxon>Fungi</taxon>
        <taxon>Dikarya</taxon>
        <taxon>Ascomycota</taxon>
        <taxon>Pezizomycotina</taxon>
        <taxon>Dothideomycetes</taxon>
        <taxon>Dothideomycetidae</taxon>
        <taxon>Myriangiales</taxon>
        <taxon>Elsinoaceae</taxon>
        <taxon>Elsinoe</taxon>
    </lineage>
</organism>
<feature type="transmembrane region" description="Helical" evidence="2">
    <location>
        <begin position="1069"/>
        <end position="1090"/>
    </location>
</feature>
<feature type="transmembrane region" description="Helical" evidence="2">
    <location>
        <begin position="1032"/>
        <end position="1057"/>
    </location>
</feature>
<feature type="transmembrane region" description="Helical" evidence="2">
    <location>
        <begin position="1481"/>
        <end position="1501"/>
    </location>
</feature>
<dbReference type="STRING" id="40998.A0A2P8AFR8"/>
<feature type="transmembrane region" description="Helical" evidence="2">
    <location>
        <begin position="986"/>
        <end position="1012"/>
    </location>
</feature>
<dbReference type="PANTHER" id="PTHR12526">
    <property type="entry name" value="GLYCOSYLTRANSFERASE"/>
    <property type="match status" value="1"/>
</dbReference>
<dbReference type="PANTHER" id="PTHR12526:SF630">
    <property type="entry name" value="GLYCOSYLTRANSFERASE"/>
    <property type="match status" value="1"/>
</dbReference>
<evidence type="ECO:0000256" key="1">
    <source>
        <dbReference type="SAM" id="MobiDB-lite"/>
    </source>
</evidence>
<feature type="transmembrane region" description="Helical" evidence="2">
    <location>
        <begin position="1362"/>
        <end position="1383"/>
    </location>
</feature>
<sequence length="2822" mass="319129">MSSFPVVQNGESLSLNSSAIANNTRFLIYWNGTLPKDQLFDRWYQYLILTLGVGAVVAGLVVLFLQYHFERRDADKPGLHSLLFSRLARGAKKAWSSIQVRTKTQRAESPSRGASRPLSTMTTFRMIAHTGTMPASTPDSSLCILPITGPSPQKYWDGSYTPSWKGDWTPKSPGDFTPRGDYTPQGGLTPRGAMTPKRRDGSTTPTMGRNHSRDSSMSDTESLGPLRSPGATANRHSFAPINFMSNEAHVARPISAATSIHDGKGGSSRPSASSLFFGYQSFTHDKCDGPIDPEQLSESLSETCLHQGFDGLVLLFDDTHKAATINRLLELLQKNGIPVIFMAETDAFLLDSLNFTYIDGVILQNAHVLRNGQRRDYFKAARLRDQVARVKRQQSTRPEFFLGFLELWNQAPSAAVLRRAYKLADFFGAVVEARPASTSLPDRQKKEMPLSGFDYLKKMDVVWVQKQWSKEAVINYAPNKDPNCIKLEVNKINDILPSADKLLSAAPVPLDVWSSKDRSSKDVSALDYSHMAPRMSDFWNTSSCGATLCPLGCYNLREEVTREHYDEIIKSQRHLKDLQMLHQMSIVELTATLEALNKISELTSHPVLLRELRDSLKLGSVRIYKGLDSGFQLPDNGAHFWGLSHEFEQGGQTIVDIYLSQKNPNDASTIWHTFLAHNGIPRSIRFLEELHFVKGVKNEYGVEIPTSIRKELENSTESEMLYLLQQIKMSSLRHPLADAIKAICFKLLVEKSSRGTWSDHHSKACLDGSTPLKTLFQMRLDTLREKGAQSLPDVNNMLILYNLLDQKIGQCLFECNRSTLNRLLGVLLQTYSTAVDGKTIDVTTDIFSLIFFCAIRKYAFEDVYLETTDRCPLFLSQHDQAGVFAELWVLGSQCEIYFGVLPRTLGEIIYERYRQYLDANPPSPEIFNGKDVFTAYSNVQPKYKTEGYDPMAKSGGKMKQLPGDTPGHKLNEPDKEKKADDTMQKLGALSIFCFPAIIDVLLLTFVGRGFYLTAFMDIEYGPDSHIIDMANYAILTSLLMTGGITGWVGSTGGFYLFNYAFDNMTHFFVQRFSAAFMLTSVVAFCGFIAFGIEYSWFAGFIFVMYLFALTTFLNLLGVFATMHREGSPLTSGRIAMWKCIPILFISPIVTTFVNGHDLLIYMLVIYTFLGVLLYTFRNLCHEWTTWQAKVPTIKEKDLIAWFKAKVADEDDEDDQDADDNLLAVEARDLLKAEVYHYHNRSLYVKIFYRVADDFVKKMAIGHPYAMWLLEKEAGGQELPEMYTATWFVQLELALGNQRQLVRGLREHSPFITFRYSKYDIGQNVGLFLGALMDRWVQIVMSHRPIAAPINADGTRDADRTQKYALCFGLLYFLFGAVFVDIVLQRYWPYMAQLSSEKLAEVADFDRVKESEAAVRRKHYRNAILEFGTFLAITLGFCLILLWAFVQNSEPIIIFFTYFTGYTGALLFQFNRCFTKNARLHVLTVLICCLAGFIVGIALRVIHATTNLTYDYVIALNVATVSAAIGTTFLTGYFSRPAKRETAYKHVSNKSSIDSVVGLKSGPPSRGSQHDGETCNITHKAIRDMLRNLTLNIDANTQWAALPEDVRRMIVYRVLGMPIQQTWIVREWLVDNGVDLERYNSGLGLAINELRSSLAVAKKERPTSMPRTYSGLAITEGEPELSAALPQSPKTVSIFSKVFRAVVRAVHDVSKWIAIISGAGPDVPKELWYSLRSNPLRFAILWLLLKAWKVCWWSKNLMLYGFVIAGKKPYGRFLSLLRHGAPRTLEGHRILVETALYIRTGFISRTNARNLVVSIYDGDLAAQPNGKKPLARAYYGSTHRLHGREEASGAVSTYHYEQLSHKRWPASRTTVENGVEYRCLYDKYGRIKSGRIFRGQNEFSFEYVFSKRPKGNSEVLQANYSSVTSSLPLTMSVFWSVKPRAGSDDVKNWTPSEKVQRVILTQDGQTFDVRWIYKHAQNPQTETTVMGKNGSETFLGAPEQITRDEFGFIKKPKNVSFEDEDLLIHHPINWLQRLGRANAISSSNESVSSRVSNRLVKQMPSRWSSTEKKVVYRKMPTSQLRTMLWKSWAKPPYLDAVSACFLDEMILRQEPTLTRYWRLRDAGFLLRAAYALDENLEQIISAMEPSLETSATCPLMIKAADLFEMGLAKDSTRLTARPEDTYRDTATSTSVIFSDNGCWPDNPGGVSNCRRDLVNGHTTIRGHCLAEGANDYGIPRYQIERNINSLKVLPLWGLDGKTPYHGLLDNLLQTQIDERIGDTRIEQDVKDVFVPLLKGFVKGARSRRYTRGDLIQYSNIILKMNRYFETRDFNKTWKCEAVWEAWIEAWLVDYNDDNVINIKDMLLIETPSMNDFRDALNLYICYFFIYSVEIPADCPKVFQTTHHGISSLYGILLKYRRGTTWGIWDHAILWREMCLNISPAQCLLPVPVQGMLLSGVKLAAHLAYTHADIILPCTSVFNPDWEMDLGTDQGKRGSKKLFARKIDPIVNGIGNMDAFQPVKETRTKFPTTVMLSNVQFIKDVKNAVLAADVIINKFGFSDYRLTVYGAQDRQPSYALETTTLINTRGMAGKVTLAGFGSPQEVLKDAWLFMNSSLSEGLPLAIGEAALSGIPIVATEVGATALVLTDPDDPSKRYGEVVPPNDPEALARAQISLLAMLGPWTAYTHDEVKPPALPEVFTPEDVAWITKRMYEKSEDRKALGLKLRDVVLRSFHGKRYLREHEQMYWIQRKWAETRRAGRVQKTHPGSNGVFGENPLFNYDVAAEEEQAIRARWQDFDARKLRPKKAIKQVRDAEERGEYIEVREK</sequence>
<evidence type="ECO:0000256" key="2">
    <source>
        <dbReference type="SAM" id="Phobius"/>
    </source>
</evidence>
<dbReference type="OrthoDB" id="2582433at2759"/>
<dbReference type="GO" id="GO:0016874">
    <property type="term" value="F:ligase activity"/>
    <property type="evidence" value="ECO:0007669"/>
    <property type="project" value="UniProtKB-KW"/>
</dbReference>
<feature type="transmembrane region" description="Helical" evidence="2">
    <location>
        <begin position="1096"/>
        <end position="1122"/>
    </location>
</feature>
<feature type="region of interest" description="Disordered" evidence="1">
    <location>
        <begin position="950"/>
        <end position="977"/>
    </location>
</feature>
<feature type="transmembrane region" description="Helical" evidence="2">
    <location>
        <begin position="1513"/>
        <end position="1534"/>
    </location>
</feature>
<comment type="caution">
    <text evidence="4">The sequence shown here is derived from an EMBL/GenBank/DDBJ whole genome shotgun (WGS) entry which is preliminary data.</text>
</comment>
<feature type="transmembrane region" description="Helical" evidence="2">
    <location>
        <begin position="43"/>
        <end position="65"/>
    </location>
</feature>
<feature type="domain" description="DUF3492" evidence="3">
    <location>
        <begin position="2195"/>
        <end position="2487"/>
    </location>
</feature>
<keyword evidence="2" id="KW-0812">Transmembrane</keyword>
<keyword evidence="2" id="KW-0472">Membrane</keyword>
<dbReference type="Proteomes" id="UP000243723">
    <property type="component" value="Unassembled WGS sequence"/>
</dbReference>
<evidence type="ECO:0000313" key="5">
    <source>
        <dbReference type="Proteomes" id="UP000243723"/>
    </source>
</evidence>
<dbReference type="InterPro" id="IPR022622">
    <property type="entry name" value="DUF3492"/>
</dbReference>
<keyword evidence="2" id="KW-1133">Transmembrane helix</keyword>
<feature type="transmembrane region" description="Helical" evidence="2">
    <location>
        <begin position="1134"/>
        <end position="1152"/>
    </location>
</feature>
<feature type="compositionally biased region" description="Basic and acidic residues" evidence="1">
    <location>
        <begin position="966"/>
        <end position="977"/>
    </location>
</feature>
<feature type="transmembrane region" description="Helical" evidence="2">
    <location>
        <begin position="1451"/>
        <end position="1469"/>
    </location>
</feature>
<dbReference type="Pfam" id="PF11997">
    <property type="entry name" value="DUF3492"/>
    <property type="match status" value="1"/>
</dbReference>
<evidence type="ECO:0000313" key="4">
    <source>
        <dbReference type="EMBL" id="PSK59315.1"/>
    </source>
</evidence>
<name>A0A2P8AFR8_9PEZI</name>
<proteinExistence type="predicted"/>
<feature type="transmembrane region" description="Helical" evidence="2">
    <location>
        <begin position="1423"/>
        <end position="1445"/>
    </location>
</feature>
<dbReference type="Pfam" id="PF13692">
    <property type="entry name" value="Glyco_trans_1_4"/>
    <property type="match status" value="1"/>
</dbReference>